<evidence type="ECO:0000259" key="8">
    <source>
        <dbReference type="PROSITE" id="PS50048"/>
    </source>
</evidence>
<keyword evidence="1" id="KW-0479">Metal-binding</keyword>
<dbReference type="PANTHER" id="PTHR47171">
    <property type="entry name" value="FARA-RELATED"/>
    <property type="match status" value="1"/>
</dbReference>
<organism evidence="9 10">
    <name type="scientific">Fusarium globosum</name>
    <dbReference type="NCBI Taxonomy" id="78864"/>
    <lineage>
        <taxon>Eukaryota</taxon>
        <taxon>Fungi</taxon>
        <taxon>Dikarya</taxon>
        <taxon>Ascomycota</taxon>
        <taxon>Pezizomycotina</taxon>
        <taxon>Sordariomycetes</taxon>
        <taxon>Hypocreomycetidae</taxon>
        <taxon>Hypocreales</taxon>
        <taxon>Nectriaceae</taxon>
        <taxon>Fusarium</taxon>
        <taxon>Fusarium fujikuroi species complex</taxon>
    </lineage>
</organism>
<evidence type="ECO:0000256" key="7">
    <source>
        <dbReference type="SAM" id="MobiDB-lite"/>
    </source>
</evidence>
<dbReference type="CDD" id="cd00067">
    <property type="entry name" value="GAL4"/>
    <property type="match status" value="1"/>
</dbReference>
<keyword evidence="2" id="KW-0862">Zinc</keyword>
<dbReference type="InterPro" id="IPR052073">
    <property type="entry name" value="Amide_Lactam_Regulators"/>
</dbReference>
<comment type="caution">
    <text evidence="9">The sequence shown here is derived from an EMBL/GenBank/DDBJ whole genome shotgun (WGS) entry which is preliminary data.</text>
</comment>
<dbReference type="GO" id="GO:0008270">
    <property type="term" value="F:zinc ion binding"/>
    <property type="evidence" value="ECO:0007669"/>
    <property type="project" value="InterPro"/>
</dbReference>
<feature type="region of interest" description="Disordered" evidence="7">
    <location>
        <begin position="81"/>
        <end position="111"/>
    </location>
</feature>
<dbReference type="InterPro" id="IPR036864">
    <property type="entry name" value="Zn2-C6_fun-type_DNA-bd_sf"/>
</dbReference>
<dbReference type="PANTHER" id="PTHR47171:SF4">
    <property type="entry name" value="ACETAMIDASE REGULATORY PROTEIN"/>
    <property type="match status" value="1"/>
</dbReference>
<gene>
    <name evidence="9" type="ORF">FGLOB1_14079</name>
</gene>
<evidence type="ECO:0000313" key="9">
    <source>
        <dbReference type="EMBL" id="KAF5695134.1"/>
    </source>
</evidence>
<dbReference type="SUPFAM" id="SSF57701">
    <property type="entry name" value="Zn2/Cys6 DNA-binding domain"/>
    <property type="match status" value="1"/>
</dbReference>
<evidence type="ECO:0000313" key="10">
    <source>
        <dbReference type="Proteomes" id="UP000532311"/>
    </source>
</evidence>
<dbReference type="GO" id="GO:0006351">
    <property type="term" value="P:DNA-templated transcription"/>
    <property type="evidence" value="ECO:0007669"/>
    <property type="project" value="InterPro"/>
</dbReference>
<dbReference type="Pfam" id="PF00172">
    <property type="entry name" value="Zn_clus"/>
    <property type="match status" value="1"/>
</dbReference>
<dbReference type="CDD" id="cd12148">
    <property type="entry name" value="fungal_TF_MHR"/>
    <property type="match status" value="1"/>
</dbReference>
<dbReference type="Pfam" id="PF04082">
    <property type="entry name" value="Fungal_trans"/>
    <property type="match status" value="1"/>
</dbReference>
<dbReference type="AlphaFoldDB" id="A0A8H5XKA7"/>
<feature type="compositionally biased region" description="Polar residues" evidence="7">
    <location>
        <begin position="578"/>
        <end position="587"/>
    </location>
</feature>
<keyword evidence="10" id="KW-1185">Reference proteome</keyword>
<feature type="domain" description="Zn(2)-C6 fungal-type" evidence="8">
    <location>
        <begin position="31"/>
        <end position="64"/>
    </location>
</feature>
<dbReference type="PROSITE" id="PS00463">
    <property type="entry name" value="ZN2_CY6_FUNGAL_1"/>
    <property type="match status" value="1"/>
</dbReference>
<dbReference type="EMBL" id="JAAQPF010000986">
    <property type="protein sequence ID" value="KAF5695134.1"/>
    <property type="molecule type" value="Genomic_DNA"/>
</dbReference>
<proteinExistence type="predicted"/>
<evidence type="ECO:0000256" key="2">
    <source>
        <dbReference type="ARBA" id="ARBA00022833"/>
    </source>
</evidence>
<reference evidence="9 10" key="1">
    <citation type="submission" date="2020-05" db="EMBL/GenBank/DDBJ databases">
        <title>Identification and distribution of gene clusters putatively required for synthesis of sphingolipid metabolism inhibitors in phylogenetically diverse species of the filamentous fungus Fusarium.</title>
        <authorList>
            <person name="Kim H.-S."/>
            <person name="Busman M."/>
            <person name="Brown D.W."/>
            <person name="Divon H."/>
            <person name="Uhlig S."/>
            <person name="Proctor R.H."/>
        </authorList>
    </citation>
    <scope>NUCLEOTIDE SEQUENCE [LARGE SCALE GENOMIC DNA]</scope>
    <source>
        <strain evidence="9 10">NRRL 26131</strain>
    </source>
</reference>
<dbReference type="InterPro" id="IPR001138">
    <property type="entry name" value="Zn2Cys6_DnaBD"/>
</dbReference>
<evidence type="ECO:0000256" key="1">
    <source>
        <dbReference type="ARBA" id="ARBA00022723"/>
    </source>
</evidence>
<keyword evidence="3" id="KW-0805">Transcription regulation</keyword>
<protein>
    <submittedName>
        <fullName evidence="9">Cutinase transcription factor 1 beta</fullName>
    </submittedName>
</protein>
<keyword evidence="4" id="KW-0238">DNA-binding</keyword>
<evidence type="ECO:0000256" key="4">
    <source>
        <dbReference type="ARBA" id="ARBA00023125"/>
    </source>
</evidence>
<evidence type="ECO:0000256" key="5">
    <source>
        <dbReference type="ARBA" id="ARBA00023163"/>
    </source>
</evidence>
<evidence type="ECO:0000256" key="6">
    <source>
        <dbReference type="ARBA" id="ARBA00023242"/>
    </source>
</evidence>
<dbReference type="GO" id="GO:0000981">
    <property type="term" value="F:DNA-binding transcription factor activity, RNA polymerase II-specific"/>
    <property type="evidence" value="ECO:0007669"/>
    <property type="project" value="InterPro"/>
</dbReference>
<feature type="region of interest" description="Disordered" evidence="7">
    <location>
        <begin position="572"/>
        <end position="610"/>
    </location>
</feature>
<name>A0A8H5XKA7_9HYPO</name>
<keyword evidence="6" id="KW-0539">Nucleus</keyword>
<dbReference type="Gene3D" id="4.10.240.10">
    <property type="entry name" value="Zn(2)-C6 fungal-type DNA-binding domain"/>
    <property type="match status" value="1"/>
</dbReference>
<dbReference type="PROSITE" id="PS50048">
    <property type="entry name" value="ZN2_CY6_FUNGAL_2"/>
    <property type="match status" value="1"/>
</dbReference>
<feature type="region of interest" description="Disordered" evidence="7">
    <location>
        <begin position="1"/>
        <end position="22"/>
    </location>
</feature>
<dbReference type="SMART" id="SM00906">
    <property type="entry name" value="Fungal_trans"/>
    <property type="match status" value="1"/>
</dbReference>
<dbReference type="GO" id="GO:0003677">
    <property type="term" value="F:DNA binding"/>
    <property type="evidence" value="ECO:0007669"/>
    <property type="project" value="UniProtKB-KW"/>
</dbReference>
<keyword evidence="5" id="KW-0804">Transcription</keyword>
<dbReference type="Proteomes" id="UP000532311">
    <property type="component" value="Unassembled WGS sequence"/>
</dbReference>
<accession>A0A8H5XKA7</accession>
<evidence type="ECO:0000256" key="3">
    <source>
        <dbReference type="ARBA" id="ARBA00023015"/>
    </source>
</evidence>
<sequence>MSCDRPRSHNIAAKRSQLPRADGPTILQGRACINCRQRKIRCDIVDKGVPCTNCNTHGRSGCRMCPNKKDARQSLNRPAILAPLRPREATNSPAALSPIVTEPASTAREDGEQDLGSHLLNRNDKTEVELSQVELGHRTRCHFIGSELSNCHYLVRQSTSETGLDKVFHFGNGQLDSSENWYEAHNIPEEILKRPSKALEMRLIKAYFDLVNCGWPIVDEELFMTQYQEQDRMNPLCLTLLNAILLVGAHTLASQDESMLALLPAFFQRAKYLVLSDSWHDRLIYVQVPLLLTWYSDANAWHWIGIAIRTAMAMGLHRDASHSTNLPVYKRKYVRIWWVLFQFDTISATSAGRPQAINLWDSDVADLKPADLEGIPGAEFEFITYHTKLCKIISQTIRDGWSPRSSIEARTEAIKRADESLGNLMLELPSRLQLKLSDLDIWQSLFHLTHHNFVLLIHRPAPKPAIRDQSPETQDNAILCRESTVAIASVFEVLLSKRMISSLWLYSNHVLFTATIYILNQISTSKPLLAAKSRHILDTFLATLRELVKYWTYAKGLMQVLEQRASKVREERVEKASTRLQHVTTPGQHRRPPPDLQPNLQGGPSSYEHLSENLPPWTNQQAQTLPNAALADLISNSQPATTDFYPSTGFLGSTQDPLLDDLFMIDTSALDLFFYDDTQ</sequence>
<dbReference type="InterPro" id="IPR007219">
    <property type="entry name" value="XnlR_reg_dom"/>
</dbReference>